<dbReference type="InterPro" id="IPR011066">
    <property type="entry name" value="MscS_channel_C_sf"/>
</dbReference>
<evidence type="ECO:0000256" key="6">
    <source>
        <dbReference type="ARBA" id="ARBA00023136"/>
    </source>
</evidence>
<dbReference type="Gene3D" id="3.30.70.100">
    <property type="match status" value="1"/>
</dbReference>
<dbReference type="GO" id="GO:0008381">
    <property type="term" value="F:mechanosensitive monoatomic ion channel activity"/>
    <property type="evidence" value="ECO:0007669"/>
    <property type="project" value="UniProtKB-ARBA"/>
</dbReference>
<name>A0A8J7LWF6_9RHOB</name>
<dbReference type="SUPFAM" id="SSF50182">
    <property type="entry name" value="Sm-like ribonucleoproteins"/>
    <property type="match status" value="1"/>
</dbReference>
<dbReference type="InterPro" id="IPR049278">
    <property type="entry name" value="MS_channel_C"/>
</dbReference>
<feature type="domain" description="Mechanosensitive ion channel MscS C-terminal" evidence="9">
    <location>
        <begin position="381"/>
        <end position="462"/>
    </location>
</feature>
<dbReference type="PANTHER" id="PTHR30347:SF1">
    <property type="entry name" value="MECHANOSENSITIVE CHANNEL MSCK"/>
    <property type="match status" value="1"/>
</dbReference>
<evidence type="ECO:0000256" key="2">
    <source>
        <dbReference type="ARBA" id="ARBA00008017"/>
    </source>
</evidence>
<evidence type="ECO:0000256" key="5">
    <source>
        <dbReference type="ARBA" id="ARBA00022989"/>
    </source>
</evidence>
<evidence type="ECO:0000256" key="3">
    <source>
        <dbReference type="ARBA" id="ARBA00022475"/>
    </source>
</evidence>
<sequence length="490" mass="54911">MRLRYRQVGRRSRTETDAPRMACAMPGPVQACRDERRDMETIEDTTGSLLMTLRLLYEQIVDQLAWVLTPGWRQYQVLIILGLILLSWALKELLAPRIDDWARSREGWPKWRLRLIVQFRDRLGLISFAICAWAVFAIMHEVTWPSRSYLIGLAATLATFWALIGFVTRLVKNRALRRVVKWGLWIYATFYALDLDDEAAEFLDGLSIGVGDFSVSVLVLLKALILIWVLLFLARLFAKTIEGSLRRNEDISPSMQELGTKAVQVLAYGFVFMVGVKALGFDLTGLAFLSGAIGVGIGFGLQKVVSNLISGIIILLDKSIKPGDVISLGDTFGWINALGARYVSVVTRDGREYLIPNEDLITGQVVNWSHSNEFVRLDIFFGTAYGDDPHKVRRIAVEAAAGVSRVLSSPNAPVCHIVGFGDSSVDYILRFWIVDPTKGLTNIRGNVYLALWDAFREHEISIPFPQREVRMLGDAVPDQTAKSATSQDEE</sequence>
<keyword evidence="5 7" id="KW-1133">Transmembrane helix</keyword>
<comment type="subcellular location">
    <subcellularLocation>
        <location evidence="1">Cell membrane</location>
        <topology evidence="1">Multi-pass membrane protein</topology>
    </subcellularLocation>
</comment>
<comment type="caution">
    <text evidence="10">The sequence shown here is derived from an EMBL/GenBank/DDBJ whole genome shotgun (WGS) entry which is preliminary data.</text>
</comment>
<dbReference type="Gene3D" id="1.10.287.1260">
    <property type="match status" value="1"/>
</dbReference>
<dbReference type="GO" id="GO:0005886">
    <property type="term" value="C:plasma membrane"/>
    <property type="evidence" value="ECO:0007669"/>
    <property type="project" value="UniProtKB-SubCell"/>
</dbReference>
<evidence type="ECO:0000259" key="8">
    <source>
        <dbReference type="Pfam" id="PF00924"/>
    </source>
</evidence>
<evidence type="ECO:0000256" key="7">
    <source>
        <dbReference type="SAM" id="Phobius"/>
    </source>
</evidence>
<keyword evidence="6 7" id="KW-0472">Membrane</keyword>
<dbReference type="Proteomes" id="UP000619079">
    <property type="component" value="Unassembled WGS sequence"/>
</dbReference>
<proteinExistence type="inferred from homology"/>
<feature type="transmembrane region" description="Helical" evidence="7">
    <location>
        <begin position="123"/>
        <end position="143"/>
    </location>
</feature>
<evidence type="ECO:0000313" key="11">
    <source>
        <dbReference type="Proteomes" id="UP000619079"/>
    </source>
</evidence>
<dbReference type="Pfam" id="PF00924">
    <property type="entry name" value="MS_channel_2nd"/>
    <property type="match status" value="1"/>
</dbReference>
<reference evidence="10" key="1">
    <citation type="submission" date="2020-12" db="EMBL/GenBank/DDBJ databases">
        <title>Sedimentitalea sp. nov., isolated from sand in Incheon.</title>
        <authorList>
            <person name="Kim W."/>
        </authorList>
    </citation>
    <scope>NUCLEOTIDE SEQUENCE</scope>
    <source>
        <strain evidence="10">CAU 1593</strain>
    </source>
</reference>
<feature type="transmembrane region" description="Helical" evidence="7">
    <location>
        <begin position="149"/>
        <end position="168"/>
    </location>
</feature>
<dbReference type="InterPro" id="IPR006685">
    <property type="entry name" value="MscS_channel_2nd"/>
</dbReference>
<evidence type="ECO:0000256" key="4">
    <source>
        <dbReference type="ARBA" id="ARBA00022692"/>
    </source>
</evidence>
<gene>
    <name evidence="10" type="ORF">JF290_11420</name>
</gene>
<dbReference type="EMBL" id="JAELVR010000007">
    <property type="protein sequence ID" value="MBJ6372135.1"/>
    <property type="molecule type" value="Genomic_DNA"/>
</dbReference>
<comment type="similarity">
    <text evidence="2">Belongs to the MscS (TC 1.A.23) family.</text>
</comment>
<dbReference type="InterPro" id="IPR023408">
    <property type="entry name" value="MscS_beta-dom_sf"/>
</dbReference>
<keyword evidence="3" id="KW-1003">Cell membrane</keyword>
<accession>A0A8J7LWF6</accession>
<dbReference type="InterPro" id="IPR052702">
    <property type="entry name" value="MscS-like_channel"/>
</dbReference>
<feature type="domain" description="Mechanosensitive ion channel MscS" evidence="8">
    <location>
        <begin position="304"/>
        <end position="370"/>
    </location>
</feature>
<protein>
    <submittedName>
        <fullName evidence="10">Mechanosensitive ion channel</fullName>
    </submittedName>
</protein>
<evidence type="ECO:0000259" key="9">
    <source>
        <dbReference type="Pfam" id="PF21082"/>
    </source>
</evidence>
<keyword evidence="11" id="KW-1185">Reference proteome</keyword>
<dbReference type="PANTHER" id="PTHR30347">
    <property type="entry name" value="POTASSIUM CHANNEL RELATED"/>
    <property type="match status" value="1"/>
</dbReference>
<feature type="transmembrane region" description="Helical" evidence="7">
    <location>
        <begin position="213"/>
        <end position="237"/>
    </location>
</feature>
<keyword evidence="4 7" id="KW-0812">Transmembrane</keyword>
<organism evidence="10 11">
    <name type="scientific">Sedimentitalea arenosa</name>
    <dbReference type="NCBI Taxonomy" id="2798803"/>
    <lineage>
        <taxon>Bacteria</taxon>
        <taxon>Pseudomonadati</taxon>
        <taxon>Pseudomonadota</taxon>
        <taxon>Alphaproteobacteria</taxon>
        <taxon>Rhodobacterales</taxon>
        <taxon>Paracoccaceae</taxon>
        <taxon>Sedimentitalea</taxon>
    </lineage>
</organism>
<dbReference type="SUPFAM" id="SSF82861">
    <property type="entry name" value="Mechanosensitive channel protein MscS (YggB), transmembrane region"/>
    <property type="match status" value="1"/>
</dbReference>
<evidence type="ECO:0000256" key="1">
    <source>
        <dbReference type="ARBA" id="ARBA00004651"/>
    </source>
</evidence>
<evidence type="ECO:0000313" key="10">
    <source>
        <dbReference type="EMBL" id="MBJ6372135.1"/>
    </source>
</evidence>
<dbReference type="AlphaFoldDB" id="A0A8J7LWF6"/>
<dbReference type="InterPro" id="IPR010920">
    <property type="entry name" value="LSM_dom_sf"/>
</dbReference>
<feature type="transmembrane region" description="Helical" evidence="7">
    <location>
        <begin position="258"/>
        <end position="280"/>
    </location>
</feature>
<feature type="transmembrane region" description="Helical" evidence="7">
    <location>
        <begin position="175"/>
        <end position="193"/>
    </location>
</feature>
<dbReference type="InterPro" id="IPR011014">
    <property type="entry name" value="MscS_channel_TM-2"/>
</dbReference>
<dbReference type="Gene3D" id="2.30.30.60">
    <property type="match status" value="1"/>
</dbReference>
<dbReference type="SUPFAM" id="SSF82689">
    <property type="entry name" value="Mechanosensitive channel protein MscS (YggB), C-terminal domain"/>
    <property type="match status" value="1"/>
</dbReference>
<dbReference type="Pfam" id="PF21082">
    <property type="entry name" value="MS_channel_3rd"/>
    <property type="match status" value="1"/>
</dbReference>